<protein>
    <submittedName>
        <fullName evidence="2">Uncharacterized protein</fullName>
    </submittedName>
</protein>
<sequence>VSHLVPVLETALTGTNKENNLKREQRSILPIPHSTNIITFILQHAKITKIKEKAYQMRLLLVLLLVSLVAFDLAVTAAAPLEQTEDVAVVREKRSALCSLLCGGGRWLNCLLSLCNSK</sequence>
<keyword evidence="1" id="KW-0812">Transmembrane</keyword>
<reference evidence="2" key="2">
    <citation type="journal article" date="2021" name="Genome Biol. Evol.">
        <title>Developing a high-quality reference genome for a parasitic bivalve with doubly uniparental inheritance (Bivalvia: Unionida).</title>
        <authorList>
            <person name="Smith C.H."/>
        </authorList>
    </citation>
    <scope>NUCLEOTIDE SEQUENCE</scope>
    <source>
        <strain evidence="2">CHS0354</strain>
        <tissue evidence="2">Mantle</tissue>
    </source>
</reference>
<keyword evidence="1" id="KW-0472">Membrane</keyword>
<organism evidence="2 3">
    <name type="scientific">Potamilus streckersoni</name>
    <dbReference type="NCBI Taxonomy" id="2493646"/>
    <lineage>
        <taxon>Eukaryota</taxon>
        <taxon>Metazoa</taxon>
        <taxon>Spiralia</taxon>
        <taxon>Lophotrochozoa</taxon>
        <taxon>Mollusca</taxon>
        <taxon>Bivalvia</taxon>
        <taxon>Autobranchia</taxon>
        <taxon>Heteroconchia</taxon>
        <taxon>Palaeoheterodonta</taxon>
        <taxon>Unionida</taxon>
        <taxon>Unionoidea</taxon>
        <taxon>Unionidae</taxon>
        <taxon>Ambleminae</taxon>
        <taxon>Lampsilini</taxon>
        <taxon>Potamilus</taxon>
    </lineage>
</organism>
<dbReference type="EMBL" id="JAEAOA010001337">
    <property type="protein sequence ID" value="KAK3597031.1"/>
    <property type="molecule type" value="Genomic_DNA"/>
</dbReference>
<reference evidence="2" key="1">
    <citation type="journal article" date="2021" name="Genome Biol. Evol.">
        <title>A High-Quality Reference Genome for a Parasitic Bivalve with Doubly Uniparental Inheritance (Bivalvia: Unionida).</title>
        <authorList>
            <person name="Smith C.H."/>
        </authorList>
    </citation>
    <scope>NUCLEOTIDE SEQUENCE</scope>
    <source>
        <strain evidence="2">CHS0354</strain>
    </source>
</reference>
<dbReference type="Proteomes" id="UP001195483">
    <property type="component" value="Unassembled WGS sequence"/>
</dbReference>
<keyword evidence="1" id="KW-1133">Transmembrane helix</keyword>
<name>A0AAE0W0K6_9BIVA</name>
<proteinExistence type="predicted"/>
<dbReference type="AlphaFoldDB" id="A0AAE0W0K6"/>
<accession>A0AAE0W0K6</accession>
<gene>
    <name evidence="2" type="ORF">CHS0354_022039</name>
</gene>
<feature type="non-terminal residue" evidence="2">
    <location>
        <position position="1"/>
    </location>
</feature>
<evidence type="ECO:0000256" key="1">
    <source>
        <dbReference type="SAM" id="Phobius"/>
    </source>
</evidence>
<comment type="caution">
    <text evidence="2">The sequence shown here is derived from an EMBL/GenBank/DDBJ whole genome shotgun (WGS) entry which is preliminary data.</text>
</comment>
<reference evidence="2" key="3">
    <citation type="submission" date="2023-05" db="EMBL/GenBank/DDBJ databases">
        <authorList>
            <person name="Smith C.H."/>
        </authorList>
    </citation>
    <scope>NUCLEOTIDE SEQUENCE</scope>
    <source>
        <strain evidence="2">CHS0354</strain>
        <tissue evidence="2">Mantle</tissue>
    </source>
</reference>
<keyword evidence="3" id="KW-1185">Reference proteome</keyword>
<evidence type="ECO:0000313" key="3">
    <source>
        <dbReference type="Proteomes" id="UP001195483"/>
    </source>
</evidence>
<evidence type="ECO:0000313" key="2">
    <source>
        <dbReference type="EMBL" id="KAK3597031.1"/>
    </source>
</evidence>
<feature type="transmembrane region" description="Helical" evidence="1">
    <location>
        <begin position="59"/>
        <end position="81"/>
    </location>
</feature>